<evidence type="ECO:0000256" key="7">
    <source>
        <dbReference type="SAM" id="SignalP"/>
    </source>
</evidence>
<organism evidence="11 12">
    <name type="scientific">Pseudolycoriella hygida</name>
    <dbReference type="NCBI Taxonomy" id="35572"/>
    <lineage>
        <taxon>Eukaryota</taxon>
        <taxon>Metazoa</taxon>
        <taxon>Ecdysozoa</taxon>
        <taxon>Arthropoda</taxon>
        <taxon>Hexapoda</taxon>
        <taxon>Insecta</taxon>
        <taxon>Pterygota</taxon>
        <taxon>Neoptera</taxon>
        <taxon>Endopterygota</taxon>
        <taxon>Diptera</taxon>
        <taxon>Nematocera</taxon>
        <taxon>Sciaroidea</taxon>
        <taxon>Sciaridae</taxon>
        <taxon>Pseudolycoriella</taxon>
    </lineage>
</organism>
<dbReference type="OrthoDB" id="406800at2759"/>
<feature type="transmembrane region" description="Helical" evidence="6">
    <location>
        <begin position="1527"/>
        <end position="1548"/>
    </location>
</feature>
<dbReference type="SMART" id="SM00289">
    <property type="entry name" value="WR1"/>
    <property type="match status" value="3"/>
</dbReference>
<dbReference type="PROSITE" id="PS51390">
    <property type="entry name" value="WAP"/>
    <property type="match status" value="2"/>
</dbReference>
<dbReference type="Gene3D" id="2.10.22.10">
    <property type="entry name" value="Antistasin, domain 1"/>
    <property type="match status" value="5"/>
</dbReference>
<dbReference type="InterPro" id="IPR036857">
    <property type="entry name" value="Thyroglobulin_1_sf"/>
</dbReference>
<dbReference type="PANTHER" id="PTHR12352">
    <property type="entry name" value="SECRETED MODULAR CALCIUM-BINDING PROTEIN"/>
    <property type="match status" value="1"/>
</dbReference>
<dbReference type="InterPro" id="IPR036645">
    <property type="entry name" value="Elafin-like_sf"/>
</dbReference>
<dbReference type="PANTHER" id="PTHR12352:SF31">
    <property type="entry name" value="PAPILIN-LIKE PROTEIN"/>
    <property type="match status" value="1"/>
</dbReference>
<name>A0A9Q0MWC5_9DIPT</name>
<dbReference type="CDD" id="cd00191">
    <property type="entry name" value="TY"/>
    <property type="match status" value="4"/>
</dbReference>
<keyword evidence="3" id="KW-0677">Repeat</keyword>
<evidence type="ECO:0000259" key="8">
    <source>
        <dbReference type="PROSITE" id="PS51162"/>
    </source>
</evidence>
<dbReference type="Proteomes" id="UP001151699">
    <property type="component" value="Chromosome X"/>
</dbReference>
<dbReference type="InterPro" id="IPR008197">
    <property type="entry name" value="WAP_dom"/>
</dbReference>
<dbReference type="Pfam" id="PF00095">
    <property type="entry name" value="WAP"/>
    <property type="match status" value="2"/>
</dbReference>
<comment type="subcellular location">
    <subcellularLocation>
        <location evidence="1">Secreted</location>
    </subcellularLocation>
</comment>
<dbReference type="Gene3D" id="4.10.75.10">
    <property type="entry name" value="Elafin-like"/>
    <property type="match status" value="2"/>
</dbReference>
<feature type="signal peptide" evidence="7">
    <location>
        <begin position="1"/>
        <end position="25"/>
    </location>
</feature>
<feature type="domain" description="Antistasin-like" evidence="9">
    <location>
        <begin position="1006"/>
        <end position="1031"/>
    </location>
</feature>
<dbReference type="Gene3D" id="4.10.800.10">
    <property type="entry name" value="Thyroglobulin type-1"/>
    <property type="match status" value="5"/>
</dbReference>
<dbReference type="InterPro" id="IPR006150">
    <property type="entry name" value="Cys_repeat_1"/>
</dbReference>
<feature type="domain" description="Thyroglobulin type-1" evidence="8">
    <location>
        <begin position="1352"/>
        <end position="1406"/>
    </location>
</feature>
<comment type="caution">
    <text evidence="11">The sequence shown here is derived from an EMBL/GenBank/DDBJ whole genome shotgun (WGS) entry which is preliminary data.</text>
</comment>
<feature type="domain" description="Antistasin-like" evidence="9">
    <location>
        <begin position="376"/>
        <end position="401"/>
    </location>
</feature>
<feature type="domain" description="Thyroglobulin type-1" evidence="8">
    <location>
        <begin position="34"/>
        <end position="108"/>
    </location>
</feature>
<keyword evidence="7" id="KW-0732">Signal</keyword>
<keyword evidence="12" id="KW-1185">Reference proteome</keyword>
<dbReference type="SUPFAM" id="SSF57256">
    <property type="entry name" value="Elafin-like"/>
    <property type="match status" value="1"/>
</dbReference>
<feature type="disulfide bond" evidence="5">
    <location>
        <begin position="325"/>
        <end position="332"/>
    </location>
</feature>
<dbReference type="GO" id="GO:0005615">
    <property type="term" value="C:extracellular space"/>
    <property type="evidence" value="ECO:0007669"/>
    <property type="project" value="TreeGrafter"/>
</dbReference>
<keyword evidence="6" id="KW-0812">Transmembrane</keyword>
<feature type="domain" description="WAP" evidence="10">
    <location>
        <begin position="874"/>
        <end position="926"/>
    </location>
</feature>
<dbReference type="GO" id="GO:0007160">
    <property type="term" value="P:cell-matrix adhesion"/>
    <property type="evidence" value="ECO:0007669"/>
    <property type="project" value="TreeGrafter"/>
</dbReference>
<dbReference type="SUPFAM" id="SSF57362">
    <property type="entry name" value="BPTI-like"/>
    <property type="match status" value="1"/>
</dbReference>
<feature type="domain" description="Thyroglobulin type-1" evidence="8">
    <location>
        <begin position="286"/>
        <end position="355"/>
    </location>
</feature>
<dbReference type="InterPro" id="IPR000716">
    <property type="entry name" value="Thyroglobulin_1"/>
</dbReference>
<feature type="chain" id="PRO_5040201396" evidence="7">
    <location>
        <begin position="26"/>
        <end position="1586"/>
    </location>
</feature>
<dbReference type="GO" id="GO:0005604">
    <property type="term" value="C:basement membrane"/>
    <property type="evidence" value="ECO:0007669"/>
    <property type="project" value="TreeGrafter"/>
</dbReference>
<feature type="disulfide bond" evidence="5">
    <location>
        <begin position="1252"/>
        <end position="1272"/>
    </location>
</feature>
<evidence type="ECO:0000256" key="2">
    <source>
        <dbReference type="ARBA" id="ARBA00022525"/>
    </source>
</evidence>
<dbReference type="Pfam" id="PF02822">
    <property type="entry name" value="Antistasin"/>
    <property type="match status" value="4"/>
</dbReference>
<dbReference type="SUPFAM" id="SSF57610">
    <property type="entry name" value="Thyroglobulin type-1 domain"/>
    <property type="match status" value="6"/>
</dbReference>
<feature type="disulfide bond" evidence="5">
    <location>
        <begin position="1386"/>
        <end position="1406"/>
    </location>
</feature>
<gene>
    <name evidence="11" type="primary">Ppn_1</name>
    <name evidence="11" type="ORF">Bhyg_11451</name>
</gene>
<dbReference type="SMART" id="SM00211">
    <property type="entry name" value="TY"/>
    <property type="match status" value="5"/>
</dbReference>
<evidence type="ECO:0000256" key="3">
    <source>
        <dbReference type="ARBA" id="ARBA00022737"/>
    </source>
</evidence>
<feature type="domain" description="Antistasin-like" evidence="9">
    <location>
        <begin position="114"/>
        <end position="139"/>
    </location>
</feature>
<keyword evidence="6" id="KW-1133">Transmembrane helix</keyword>
<accession>A0A9Q0MWC5</accession>
<evidence type="ECO:0000313" key="11">
    <source>
        <dbReference type="EMBL" id="KAJ6638714.1"/>
    </source>
</evidence>
<dbReference type="Pfam" id="PF14625">
    <property type="entry name" value="Lustrin_cystein"/>
    <property type="match status" value="2"/>
</dbReference>
<dbReference type="InterPro" id="IPR036880">
    <property type="entry name" value="Kunitz_BPTI_sf"/>
</dbReference>
<evidence type="ECO:0000259" key="9">
    <source>
        <dbReference type="PROSITE" id="PS51252"/>
    </source>
</evidence>
<dbReference type="InterPro" id="IPR004094">
    <property type="entry name" value="Antistasin-like"/>
</dbReference>
<dbReference type="CDD" id="cd00199">
    <property type="entry name" value="WAP"/>
    <property type="match status" value="1"/>
</dbReference>
<dbReference type="PROSITE" id="PS51162">
    <property type="entry name" value="THYROGLOBULIN_1_2"/>
    <property type="match status" value="5"/>
</dbReference>
<evidence type="ECO:0000256" key="6">
    <source>
        <dbReference type="SAM" id="Phobius"/>
    </source>
</evidence>
<keyword evidence="6" id="KW-0472">Membrane</keyword>
<evidence type="ECO:0000256" key="1">
    <source>
        <dbReference type="ARBA" id="ARBA00004613"/>
    </source>
</evidence>
<sequence>MAHYDQNWIMGKLFLFFVCCVLVNCATGNTNESLTACQHLQQAESRRAKSLDDFGSKSRVTVLKCTPQGDFEKVQCSNELNGTECWCVDEYGVEITGTRKNNESEVKCDIELPCPAHSCRMYCPGGFARSTSGCPICQCRDPCEGVVCPGNLQCQPQEVNCKTDPCPPVPTCKKARSLSDLCPAGQPLMITDTVRPFLCGNDAGKPTCPPLYKCLVQANNDYGVCCPSAIGFQKPGECPKPDDVQSSPSTGRLCGVPCSHDLECPQMEKCCQSNGCGSNCRQPFNVTTCHQARMLTEILSVNEREGRGYIPECDGPSGTFSEKQCSRNGLVCWCVDPQTGNKIKGTMGAATMVHCEGISNMIVRSQGRSADMTSNCDQNICASVCEYGFKPDHNGCPSCECSEPCEGFLCPMGTHCEVAKDPECRSGSALCASLPVCKPNLAYTNPCEIGVPLMDNSTGEVLYCRRDSSDSEGKRYMSRSFFDDEEDSGRSMTNLIVCPADFECVKLHKEAENVCCPHIPSAPEETEDYQDLKRPQSMCEYLRDFSDRMEGTEAGMTLALPSPQCKADGTYEPMMCQKKTIKVSQMERRRILEEKNVRQMRMLLNAAREKRSVSVECPLLKCIPCENGYEVDENGCQTCKCKSATQHQCPVYRCRACEFGYKYDELGCMTCQRLENPHCEENLRLIKVEESNDENRGLDLKSLIKYLRQNMLARSQNGEANYISEILSRKLLHQVVQERSAKVIDVRSGGTQSLERGTTKTDLREKRPFTNQGLVEVEIDECWCVDGFGTEIPDSRGLNATLKSCQDLRNSLECLDLTCRMGCEYGFVLDPETKCPSCECRDPCDSVNCPEGEECRLVEVTCIGEYCPPVPACLPKKNGQCPFLVPPGSEGSTIDSCEYECRSDSHCEGTKRCCSNGCGTQCVEPQLKTACQHLKTIQLHQASELGVPPRQKYIAQCDEMDGSWKSVQCGPENECWCVDQSGNELSGTRTFNGERPNCNIAPKTQCPNLQCSGFCQHGYVIDKSGCRTCECRMPCNDISCPADEECKMMKVECIDEPCPLMPICVPSRESVCSDGFPYTLNDRPVSCGPQSDAEICPSTHTCQLDIESKKGVCCSKSRDVCFEAVELNCAAENVTETFSRWRFSPKQNKCIPVSVKKSCQSKNLFHSEQACLSVCPVLSQCERLRLRNSLAAKRSGQQHLSFQPRCDPDTGLWSPIQCLGKSTKPNESNGINRAFSVETPEDPTNTIGVCWCADKKGAPVKGTLTRGTEPMCNHRQARRRTIDADVIQDPVMEELIRQMTIMVDEDNFIETDVNVQPPTFDKITTTTEQILEIANSIYEESQQSSQSLIPTSSRCNALKATASFTVKCDEFGSFQPTQCNNATCWCVDQAGNQISETTFAIGSTKCIFTPIDVVSVELHLSNVKNKVFRNVYDILKVELKHLLGNTPDNLRVQEHVDGNVHLKFDLTDDSKIDTAFALEEMVKQNNLMLVHGEMRPDITLSRFVYKISNLPVPQKTTLIPESTFQTIVFILATTSAFLVSIFVVFIMLKRGKNKMKTYNTNKSIGINDKFLDYSSPIFVLSANEEK</sequence>
<keyword evidence="4 5" id="KW-1015">Disulfide bond</keyword>
<evidence type="ECO:0000256" key="5">
    <source>
        <dbReference type="PROSITE-ProRule" id="PRU00500"/>
    </source>
</evidence>
<comment type="caution">
    <text evidence="5">Lacks conserved residue(s) required for the propagation of feature annotation.</text>
</comment>
<proteinExistence type="predicted"/>
<dbReference type="SUPFAM" id="SSF57262">
    <property type="entry name" value="Leech antihemostatic proteins"/>
    <property type="match status" value="4"/>
</dbReference>
<feature type="domain" description="Antistasin-like" evidence="9">
    <location>
        <begin position="814"/>
        <end position="840"/>
    </location>
</feature>
<dbReference type="PROSITE" id="PS00484">
    <property type="entry name" value="THYROGLOBULIN_1_1"/>
    <property type="match status" value="2"/>
</dbReference>
<dbReference type="InterPro" id="IPR051950">
    <property type="entry name" value="Dev_reg/Prot_inhib"/>
</dbReference>
<evidence type="ECO:0000256" key="4">
    <source>
        <dbReference type="ARBA" id="ARBA00023157"/>
    </source>
</evidence>
<dbReference type="Pfam" id="PF00086">
    <property type="entry name" value="Thyroglobulin_1"/>
    <property type="match status" value="5"/>
</dbReference>
<dbReference type="SMART" id="SM00217">
    <property type="entry name" value="WAP"/>
    <property type="match status" value="2"/>
</dbReference>
<feature type="domain" description="Antistasin-like" evidence="9">
    <location>
        <begin position="608"/>
        <end position="641"/>
    </location>
</feature>
<feature type="domain" description="WAP" evidence="10">
    <location>
        <begin position="231"/>
        <end position="284"/>
    </location>
</feature>
<evidence type="ECO:0000313" key="12">
    <source>
        <dbReference type="Proteomes" id="UP001151699"/>
    </source>
</evidence>
<reference evidence="11" key="1">
    <citation type="submission" date="2022-07" db="EMBL/GenBank/DDBJ databases">
        <authorList>
            <person name="Trinca V."/>
            <person name="Uliana J.V.C."/>
            <person name="Torres T.T."/>
            <person name="Ward R.J."/>
            <person name="Monesi N."/>
        </authorList>
    </citation>
    <scope>NUCLEOTIDE SEQUENCE</scope>
    <source>
        <strain evidence="11">HSMRA1968</strain>
        <tissue evidence="11">Whole embryos</tissue>
    </source>
</reference>
<dbReference type="InterPro" id="IPR011061">
    <property type="entry name" value="Hirudin/antistatin"/>
</dbReference>
<dbReference type="PROSITE" id="PS51252">
    <property type="entry name" value="ANTISTASIN"/>
    <property type="match status" value="5"/>
</dbReference>
<dbReference type="EMBL" id="WJQU01000003">
    <property type="protein sequence ID" value="KAJ6638714.1"/>
    <property type="molecule type" value="Genomic_DNA"/>
</dbReference>
<dbReference type="InterPro" id="IPR028150">
    <property type="entry name" value="Lustrin_cystein"/>
</dbReference>
<protein>
    <submittedName>
        <fullName evidence="11">Papilin</fullName>
    </submittedName>
</protein>
<feature type="domain" description="Thyroglobulin type-1" evidence="8">
    <location>
        <begin position="1178"/>
        <end position="1272"/>
    </location>
</feature>
<dbReference type="GO" id="GO:0004867">
    <property type="term" value="F:serine-type endopeptidase inhibitor activity"/>
    <property type="evidence" value="ECO:0007669"/>
    <property type="project" value="InterPro"/>
</dbReference>
<evidence type="ECO:0000259" key="10">
    <source>
        <dbReference type="PROSITE" id="PS51390"/>
    </source>
</evidence>
<feature type="domain" description="Thyroglobulin type-1" evidence="8">
    <location>
        <begin position="928"/>
        <end position="998"/>
    </location>
</feature>
<keyword evidence="2" id="KW-0964">Secreted</keyword>